<dbReference type="SUPFAM" id="SSF50129">
    <property type="entry name" value="GroES-like"/>
    <property type="match status" value="1"/>
</dbReference>
<dbReference type="InterPro" id="IPR051397">
    <property type="entry name" value="Zn-ADH-like_protein"/>
</dbReference>
<dbReference type="InterPro" id="IPR011032">
    <property type="entry name" value="GroES-like_sf"/>
</dbReference>
<dbReference type="Proteomes" id="UP000320216">
    <property type="component" value="Chromosome"/>
</dbReference>
<sequence>MKAAVIDAAGTAPRHGDFAEPVVEEGRELVSLVATGIHPIVRGLASGEHYGSQAAWPLIPGVDAVARTADGTLLYTGYVTAPYGTIAERMAVPAGLRLPLPAGADPVQVAAAMNPGLSSWMPLVTRKNELGSLGTVLVLGVTGTAGLLAVQNALALGADRVIGAGRNAERLRAAGERGAQTVALTGDRAADSAALRTALGDGNPSLVLDFVWGEPAEAAFDALARKGLAEDEGDTSYVEIGALAGEQASLPASLLRSTRIRVQGSGAGSASLADLMGQLPVYLDLIATGAVTVPVRQYPLSRVADAWADSDRAGVRSVVVPD</sequence>
<dbReference type="Pfam" id="PF00107">
    <property type="entry name" value="ADH_zinc_N"/>
    <property type="match status" value="1"/>
</dbReference>
<feature type="domain" description="Alcohol dehydrogenase-like C-terminal" evidence="1">
    <location>
        <begin position="146"/>
        <end position="271"/>
    </location>
</feature>
<dbReference type="Gene3D" id="3.90.180.10">
    <property type="entry name" value="Medium-chain alcohol dehydrogenases, catalytic domain"/>
    <property type="match status" value="1"/>
</dbReference>
<dbReference type="PANTHER" id="PTHR43677">
    <property type="entry name" value="SHORT-CHAIN DEHYDROGENASE/REDUCTASE"/>
    <property type="match status" value="1"/>
</dbReference>
<evidence type="ECO:0000259" key="1">
    <source>
        <dbReference type="Pfam" id="PF00107"/>
    </source>
</evidence>
<reference evidence="2 3" key="1">
    <citation type="submission" date="2019-07" db="EMBL/GenBank/DDBJ databases">
        <title>Full genome sequence of Humibacter sp. WJ7-1.</title>
        <authorList>
            <person name="Im W.-T."/>
        </authorList>
    </citation>
    <scope>NUCLEOTIDE SEQUENCE [LARGE SCALE GENOMIC DNA]</scope>
    <source>
        <strain evidence="2 3">WJ7-1</strain>
    </source>
</reference>
<dbReference type="AlphaFoldDB" id="A0A5B8M4W1"/>
<dbReference type="RefSeq" id="WP_146320527.1">
    <property type="nucleotide sequence ID" value="NZ_CP042305.1"/>
</dbReference>
<dbReference type="GO" id="GO:0016491">
    <property type="term" value="F:oxidoreductase activity"/>
    <property type="evidence" value="ECO:0007669"/>
    <property type="project" value="TreeGrafter"/>
</dbReference>
<protein>
    <submittedName>
        <fullName evidence="2">Zinc-binding alcohol dehydrogenase family protein</fullName>
    </submittedName>
</protein>
<gene>
    <name evidence="2" type="ORF">FPZ11_09945</name>
</gene>
<name>A0A5B8M4W1_9MICO</name>
<evidence type="ECO:0000313" key="3">
    <source>
        <dbReference type="Proteomes" id="UP000320216"/>
    </source>
</evidence>
<organism evidence="2 3">
    <name type="scientific">Humibacter ginsenosidimutans</name>
    <dbReference type="NCBI Taxonomy" id="2599293"/>
    <lineage>
        <taxon>Bacteria</taxon>
        <taxon>Bacillati</taxon>
        <taxon>Actinomycetota</taxon>
        <taxon>Actinomycetes</taxon>
        <taxon>Micrococcales</taxon>
        <taxon>Microbacteriaceae</taxon>
        <taxon>Humibacter</taxon>
    </lineage>
</organism>
<evidence type="ECO:0000313" key="2">
    <source>
        <dbReference type="EMBL" id="QDZ15049.1"/>
    </source>
</evidence>
<dbReference type="InterPro" id="IPR036291">
    <property type="entry name" value="NAD(P)-bd_dom_sf"/>
</dbReference>
<dbReference type="InterPro" id="IPR013149">
    <property type="entry name" value="ADH-like_C"/>
</dbReference>
<dbReference type="EMBL" id="CP042305">
    <property type="protein sequence ID" value="QDZ15049.1"/>
    <property type="molecule type" value="Genomic_DNA"/>
</dbReference>
<dbReference type="OrthoDB" id="334894at2"/>
<proteinExistence type="predicted"/>
<keyword evidence="3" id="KW-1185">Reference proteome</keyword>
<dbReference type="PANTHER" id="PTHR43677:SF11">
    <property type="entry name" value="ZINC-CONTAINING ALCOHOL DEHYDROGENASE"/>
    <property type="match status" value="1"/>
</dbReference>
<dbReference type="SUPFAM" id="SSF51735">
    <property type="entry name" value="NAD(P)-binding Rossmann-fold domains"/>
    <property type="match status" value="1"/>
</dbReference>
<accession>A0A5B8M4W1</accession>
<dbReference type="KEGG" id="huw:FPZ11_09945"/>